<name>A0A7I7PK52_9MYCO</name>
<evidence type="ECO:0000313" key="1">
    <source>
        <dbReference type="EMBL" id="BBY08961.1"/>
    </source>
</evidence>
<dbReference type="AlphaFoldDB" id="A0A7I7PK52"/>
<reference evidence="1 2" key="1">
    <citation type="journal article" date="2019" name="Emerg. Microbes Infect.">
        <title>Comprehensive subspecies identification of 175 nontuberculous mycobacteria species based on 7547 genomic profiles.</title>
        <authorList>
            <person name="Matsumoto Y."/>
            <person name="Kinjo T."/>
            <person name="Motooka D."/>
            <person name="Nabeya D."/>
            <person name="Jung N."/>
            <person name="Uechi K."/>
            <person name="Horii T."/>
            <person name="Iida T."/>
            <person name="Fujita J."/>
            <person name="Nakamura S."/>
        </authorList>
    </citation>
    <scope>NUCLEOTIDE SEQUENCE [LARGE SCALE GENOMIC DNA]</scope>
    <source>
        <strain evidence="1 2">JCM 16367</strain>
    </source>
</reference>
<protein>
    <submittedName>
        <fullName evidence="1">Uncharacterized protein</fullName>
    </submittedName>
</protein>
<evidence type="ECO:0000313" key="2">
    <source>
        <dbReference type="Proteomes" id="UP000466894"/>
    </source>
</evidence>
<sequence length="80" mass="8480">MVAEFDEAAAEIADVYALSATVCLAAVGQQSDPHAHARSVVAVARFRQLIETSASCLDTCLDYSLTAYAMQRTSQGVKPS</sequence>
<dbReference type="Proteomes" id="UP000466894">
    <property type="component" value="Chromosome"/>
</dbReference>
<gene>
    <name evidence="1" type="ORF">MNVI_42790</name>
</gene>
<proteinExistence type="predicted"/>
<dbReference type="EMBL" id="AP022583">
    <property type="protein sequence ID" value="BBY08961.1"/>
    <property type="molecule type" value="Genomic_DNA"/>
</dbReference>
<dbReference type="KEGG" id="mnv:MNVI_42790"/>
<organism evidence="1 2">
    <name type="scientific">Mycobacterium noviomagense</name>
    <dbReference type="NCBI Taxonomy" id="459858"/>
    <lineage>
        <taxon>Bacteria</taxon>
        <taxon>Bacillati</taxon>
        <taxon>Actinomycetota</taxon>
        <taxon>Actinomycetes</taxon>
        <taxon>Mycobacteriales</taxon>
        <taxon>Mycobacteriaceae</taxon>
        <taxon>Mycobacterium</taxon>
    </lineage>
</organism>
<accession>A0A7I7PK52</accession>